<evidence type="ECO:0000259" key="1">
    <source>
        <dbReference type="Pfam" id="PF13338"/>
    </source>
</evidence>
<name>A0A3N0DWH9_9ACTN</name>
<dbReference type="Pfam" id="PF13338">
    <property type="entry name" value="AbiEi_4"/>
    <property type="match status" value="1"/>
</dbReference>
<dbReference type="EMBL" id="RJSG01000002">
    <property type="protein sequence ID" value="RNL79955.1"/>
    <property type="molecule type" value="Genomic_DNA"/>
</dbReference>
<reference evidence="2 3" key="1">
    <citation type="submission" date="2018-11" db="EMBL/GenBank/DDBJ databases">
        <authorList>
            <person name="Li F."/>
        </authorList>
    </citation>
    <scope>NUCLEOTIDE SEQUENCE [LARGE SCALE GENOMIC DNA]</scope>
    <source>
        <strain evidence="2 3">KIS18-7</strain>
    </source>
</reference>
<dbReference type="Proteomes" id="UP000277094">
    <property type="component" value="Unassembled WGS sequence"/>
</dbReference>
<keyword evidence="3" id="KW-1185">Reference proteome</keyword>
<feature type="domain" description="AbiEi antitoxin N-terminal" evidence="1">
    <location>
        <begin position="10"/>
        <end position="47"/>
    </location>
</feature>
<organism evidence="2 3">
    <name type="scientific">Nocardioides marmorisolisilvae</name>
    <dbReference type="NCBI Taxonomy" id="1542737"/>
    <lineage>
        <taxon>Bacteria</taxon>
        <taxon>Bacillati</taxon>
        <taxon>Actinomycetota</taxon>
        <taxon>Actinomycetes</taxon>
        <taxon>Propionibacteriales</taxon>
        <taxon>Nocardioidaceae</taxon>
        <taxon>Nocardioides</taxon>
    </lineage>
</organism>
<accession>A0A3N0DWH9</accession>
<dbReference type="OrthoDB" id="5143202at2"/>
<dbReference type="RefSeq" id="WP_123234458.1">
    <property type="nucleotide sequence ID" value="NZ_RJSG01000002.1"/>
</dbReference>
<gene>
    <name evidence="2" type="ORF">EFL95_13595</name>
</gene>
<comment type="caution">
    <text evidence="2">The sequence shown here is derived from an EMBL/GenBank/DDBJ whole genome shotgun (WGS) entry which is preliminary data.</text>
</comment>
<sequence>MLELTGLHEHGVFLRRDAVGLGYDDRDLRRSIRDGEIVRIRHGAYAAAQVWADLDEVGRHVLRAHAVMLTHESAVALSHISGAALHGMKLWDADLRRVHVTRLGAMGSRKHSDVAYHDDPRLPGVLELAGAKTLSAARCALGAATTTSVEGGMVLLDSAYHLGLLSQDALRAELEGMRRWPGTARLQITLRLASPGAESVGESRARFLFFFHGLPRPELQYPVYDGDVLIATTDFAWPELGVVGEFDGKIKYGRLLKPGETPGDAVFREKRREDRIREVTGWRVVRLVWADLADPRRTAARLVKVLGRRTT</sequence>
<proteinExistence type="predicted"/>
<protein>
    <recommendedName>
        <fullName evidence="1">AbiEi antitoxin N-terminal domain-containing protein</fullName>
    </recommendedName>
</protein>
<evidence type="ECO:0000313" key="3">
    <source>
        <dbReference type="Proteomes" id="UP000277094"/>
    </source>
</evidence>
<dbReference type="InterPro" id="IPR025159">
    <property type="entry name" value="AbiEi_N"/>
</dbReference>
<evidence type="ECO:0000313" key="2">
    <source>
        <dbReference type="EMBL" id="RNL79955.1"/>
    </source>
</evidence>
<dbReference type="AlphaFoldDB" id="A0A3N0DWH9"/>